<dbReference type="Proteomes" id="UP000594468">
    <property type="component" value="Chromosome"/>
</dbReference>
<evidence type="ECO:0000256" key="2">
    <source>
        <dbReference type="ARBA" id="ARBA00022603"/>
    </source>
</evidence>
<dbReference type="Gene3D" id="3.40.50.150">
    <property type="entry name" value="Vaccinia Virus protein VP39"/>
    <property type="match status" value="1"/>
</dbReference>
<dbReference type="EMBL" id="CP062983">
    <property type="protein sequence ID" value="QPC81602.1"/>
    <property type="molecule type" value="Genomic_DNA"/>
</dbReference>
<proteinExistence type="inferred from homology"/>
<evidence type="ECO:0000259" key="4">
    <source>
        <dbReference type="Pfam" id="PF08241"/>
    </source>
</evidence>
<protein>
    <submittedName>
        <fullName evidence="5">Class I SAM-dependent methyltransferase</fullName>
    </submittedName>
</protein>
<organism evidence="5 6">
    <name type="scientific">Phototrophicus methaneseepsis</name>
    <dbReference type="NCBI Taxonomy" id="2710758"/>
    <lineage>
        <taxon>Bacteria</taxon>
        <taxon>Bacillati</taxon>
        <taxon>Chloroflexota</taxon>
        <taxon>Candidatus Thermofontia</taxon>
        <taxon>Phototrophicales</taxon>
        <taxon>Phototrophicaceae</taxon>
        <taxon>Phototrophicus</taxon>
    </lineage>
</organism>
<dbReference type="InterPro" id="IPR013216">
    <property type="entry name" value="Methyltransf_11"/>
</dbReference>
<dbReference type="AlphaFoldDB" id="A0A7S8E761"/>
<name>A0A7S8E761_9CHLR</name>
<dbReference type="GO" id="GO:0008757">
    <property type="term" value="F:S-adenosylmethionine-dependent methyltransferase activity"/>
    <property type="evidence" value="ECO:0007669"/>
    <property type="project" value="InterPro"/>
</dbReference>
<evidence type="ECO:0000256" key="1">
    <source>
        <dbReference type="ARBA" id="ARBA00008361"/>
    </source>
</evidence>
<dbReference type="Pfam" id="PF08241">
    <property type="entry name" value="Methyltransf_11"/>
    <property type="match status" value="1"/>
</dbReference>
<dbReference type="CDD" id="cd02440">
    <property type="entry name" value="AdoMet_MTases"/>
    <property type="match status" value="1"/>
</dbReference>
<evidence type="ECO:0000313" key="6">
    <source>
        <dbReference type="Proteomes" id="UP000594468"/>
    </source>
</evidence>
<dbReference type="KEGG" id="pmet:G4Y79_18175"/>
<dbReference type="PANTHER" id="PTHR44942:SF4">
    <property type="entry name" value="METHYLTRANSFERASE TYPE 11 DOMAIN-CONTAINING PROTEIN"/>
    <property type="match status" value="1"/>
</dbReference>
<dbReference type="PANTHER" id="PTHR44942">
    <property type="entry name" value="METHYLTRANSF_11 DOMAIN-CONTAINING PROTEIN"/>
    <property type="match status" value="1"/>
</dbReference>
<dbReference type="InterPro" id="IPR029063">
    <property type="entry name" value="SAM-dependent_MTases_sf"/>
</dbReference>
<dbReference type="InterPro" id="IPR051052">
    <property type="entry name" value="Diverse_substrate_MTase"/>
</dbReference>
<dbReference type="Gene3D" id="1.10.8.900">
    <property type="match status" value="1"/>
</dbReference>
<accession>A0A7S8E761</accession>
<gene>
    <name evidence="5" type="ORF">G4Y79_18175</name>
</gene>
<keyword evidence="3 5" id="KW-0808">Transferase</keyword>
<reference evidence="5 6" key="1">
    <citation type="submission" date="2020-02" db="EMBL/GenBank/DDBJ databases">
        <authorList>
            <person name="Zheng R.K."/>
            <person name="Sun C.M."/>
        </authorList>
    </citation>
    <scope>NUCLEOTIDE SEQUENCE [LARGE SCALE GENOMIC DNA]</scope>
    <source>
        <strain evidence="6">rifampicinis</strain>
    </source>
</reference>
<evidence type="ECO:0000313" key="5">
    <source>
        <dbReference type="EMBL" id="QPC81602.1"/>
    </source>
</evidence>
<dbReference type="GO" id="GO:0032259">
    <property type="term" value="P:methylation"/>
    <property type="evidence" value="ECO:0007669"/>
    <property type="project" value="UniProtKB-KW"/>
</dbReference>
<feature type="domain" description="Methyltransferase type 11" evidence="4">
    <location>
        <begin position="45"/>
        <end position="137"/>
    </location>
</feature>
<evidence type="ECO:0000256" key="3">
    <source>
        <dbReference type="ARBA" id="ARBA00022679"/>
    </source>
</evidence>
<comment type="similarity">
    <text evidence="1">Belongs to the methyltransferase superfamily.</text>
</comment>
<keyword evidence="6" id="KW-1185">Reference proteome</keyword>
<dbReference type="RefSeq" id="WP_195169674.1">
    <property type="nucleotide sequence ID" value="NZ_CP062983.1"/>
</dbReference>
<keyword evidence="2 5" id="KW-0489">Methyltransferase</keyword>
<sequence>MTESVNFDRASDFYDATRAFPDSVIEKIGPFLSECADFKGDEVVLEVGIGTGRIALPLAPHVSHIYGADISAGMLKKLLQKRGDAAVYPAMSDAHDLPYPSHSFDACVVTHVFHLVANPQRVLAEIGRTLKSDGLLLHTFTKHSKDPDMEVINEAWRSHSVPTERPVSWANVTDMFPQEGWEKVGEYKLNYEYETCPQEYLDRVAKRQWSSTWHMSDDELAAGVAAINAAIDTHFGGDANYKVTTNEAYQVHVYKPPRP</sequence>
<dbReference type="SUPFAM" id="SSF53335">
    <property type="entry name" value="S-adenosyl-L-methionine-dependent methyltransferases"/>
    <property type="match status" value="1"/>
</dbReference>